<protein>
    <submittedName>
        <fullName evidence="1">Uncharacterized protein</fullName>
    </submittedName>
</protein>
<organism evidence="1 2">
    <name type="scientific">Cajanus cajan</name>
    <name type="common">Pigeon pea</name>
    <name type="synonym">Cajanus indicus</name>
    <dbReference type="NCBI Taxonomy" id="3821"/>
    <lineage>
        <taxon>Eukaryota</taxon>
        <taxon>Viridiplantae</taxon>
        <taxon>Streptophyta</taxon>
        <taxon>Embryophyta</taxon>
        <taxon>Tracheophyta</taxon>
        <taxon>Spermatophyta</taxon>
        <taxon>Magnoliopsida</taxon>
        <taxon>eudicotyledons</taxon>
        <taxon>Gunneridae</taxon>
        <taxon>Pentapetalae</taxon>
        <taxon>rosids</taxon>
        <taxon>fabids</taxon>
        <taxon>Fabales</taxon>
        <taxon>Fabaceae</taxon>
        <taxon>Papilionoideae</taxon>
        <taxon>50 kb inversion clade</taxon>
        <taxon>NPAAA clade</taxon>
        <taxon>indigoferoid/millettioid clade</taxon>
        <taxon>Phaseoleae</taxon>
        <taxon>Cajanus</taxon>
    </lineage>
</organism>
<dbReference type="AlphaFoldDB" id="A0A151SL75"/>
<dbReference type="Proteomes" id="UP000075243">
    <property type="component" value="Chromosome 11"/>
</dbReference>
<sequence length="71" mass="8132">MLFNDDLWTISVVRRKVTLSTVETSVYNAKRRLWAEHAIWSPPEHLWVKLNTDGSWLSETSAMGMGGAIRD</sequence>
<dbReference type="EMBL" id="CM003613">
    <property type="protein sequence ID" value="KYP55604.1"/>
    <property type="molecule type" value="Genomic_DNA"/>
</dbReference>
<proteinExistence type="predicted"/>
<evidence type="ECO:0000313" key="1">
    <source>
        <dbReference type="EMBL" id="KYP55604.1"/>
    </source>
</evidence>
<keyword evidence="2" id="KW-1185">Reference proteome</keyword>
<evidence type="ECO:0000313" key="2">
    <source>
        <dbReference type="Proteomes" id="UP000075243"/>
    </source>
</evidence>
<name>A0A151SL75_CAJCA</name>
<reference evidence="1 2" key="1">
    <citation type="journal article" date="2012" name="Nat. Biotechnol.">
        <title>Draft genome sequence of pigeonpea (Cajanus cajan), an orphan legume crop of resource-poor farmers.</title>
        <authorList>
            <person name="Varshney R.K."/>
            <person name="Chen W."/>
            <person name="Li Y."/>
            <person name="Bharti A.K."/>
            <person name="Saxena R.K."/>
            <person name="Schlueter J.A."/>
            <person name="Donoghue M.T."/>
            <person name="Azam S."/>
            <person name="Fan G."/>
            <person name="Whaley A.M."/>
            <person name="Farmer A.D."/>
            <person name="Sheridan J."/>
            <person name="Iwata A."/>
            <person name="Tuteja R."/>
            <person name="Penmetsa R.V."/>
            <person name="Wu W."/>
            <person name="Upadhyaya H.D."/>
            <person name="Yang S.P."/>
            <person name="Shah T."/>
            <person name="Saxena K.B."/>
            <person name="Michael T."/>
            <person name="McCombie W.R."/>
            <person name="Yang B."/>
            <person name="Zhang G."/>
            <person name="Yang H."/>
            <person name="Wang J."/>
            <person name="Spillane C."/>
            <person name="Cook D.R."/>
            <person name="May G.D."/>
            <person name="Xu X."/>
            <person name="Jackson S.A."/>
        </authorList>
    </citation>
    <scope>NUCLEOTIDE SEQUENCE [LARGE SCALE GENOMIC DNA]</scope>
    <source>
        <strain evidence="2">cv. Asha</strain>
    </source>
</reference>
<accession>A0A151SL75</accession>
<dbReference type="Gramene" id="C.cajan_01778.t">
    <property type="protein sequence ID" value="C.cajan_01778.t.cds1"/>
    <property type="gene ID" value="C.cajan_01778"/>
</dbReference>
<gene>
    <name evidence="1" type="ORF">KK1_001823</name>
</gene>